<evidence type="ECO:0000313" key="1">
    <source>
        <dbReference type="EMBL" id="OJX57018.1"/>
    </source>
</evidence>
<sequence>MAAEHSDLLVYSPEHLLAQAATAEERLGYRMVRFYVDAQGRLAKEPTDDVATFYLSPSGGTLRDEELNIVVYSAKFDLYKGFGRT</sequence>
<dbReference type="Proteomes" id="UP000184233">
    <property type="component" value="Unassembled WGS sequence"/>
</dbReference>
<organism evidence="1 2">
    <name type="scientific">Candidatus Kapaibacterium thiocyanatum</name>
    <dbReference type="NCBI Taxonomy" id="1895771"/>
    <lineage>
        <taxon>Bacteria</taxon>
        <taxon>Pseudomonadati</taxon>
        <taxon>Candidatus Kapaibacteriota</taxon>
        <taxon>Candidatus Kapaibacteriia</taxon>
        <taxon>Candidatus Kapaibacteriales</taxon>
        <taxon>Candidatus Kapaibacteriaceae</taxon>
        <taxon>Candidatus Kapaibacterium</taxon>
    </lineage>
</organism>
<gene>
    <name evidence="1" type="ORF">BGO89_10920</name>
</gene>
<protein>
    <submittedName>
        <fullName evidence="1">Uncharacterized protein</fullName>
    </submittedName>
</protein>
<dbReference type="EMBL" id="MKVH01000024">
    <property type="protein sequence ID" value="OJX57018.1"/>
    <property type="molecule type" value="Genomic_DNA"/>
</dbReference>
<name>A0A1M3KX86_9BACT</name>
<accession>A0A1M3KX86</accession>
<evidence type="ECO:0000313" key="2">
    <source>
        <dbReference type="Proteomes" id="UP000184233"/>
    </source>
</evidence>
<comment type="caution">
    <text evidence="1">The sequence shown here is derived from an EMBL/GenBank/DDBJ whole genome shotgun (WGS) entry which is preliminary data.</text>
</comment>
<proteinExistence type="predicted"/>
<dbReference type="STRING" id="1895771.BGO89_10920"/>
<reference evidence="1 2" key="1">
    <citation type="submission" date="2016-09" db="EMBL/GenBank/DDBJ databases">
        <title>Genome-resolved meta-omics ties microbial dynamics to process performance in biotechnology for thiocyanate degradation.</title>
        <authorList>
            <person name="Kantor R.S."/>
            <person name="Huddy R.J."/>
            <person name="Iyer R."/>
            <person name="Thomas B.C."/>
            <person name="Brown C.T."/>
            <person name="Anantharaman K."/>
            <person name="Tringe S."/>
            <person name="Hettich R.L."/>
            <person name="Harrison S.T."/>
            <person name="Banfield J.F."/>
        </authorList>
    </citation>
    <scope>NUCLEOTIDE SEQUENCE [LARGE SCALE GENOMIC DNA]</scope>
    <source>
        <strain evidence="1">59-99</strain>
    </source>
</reference>
<dbReference type="AlphaFoldDB" id="A0A1M3KX86"/>